<evidence type="ECO:0000259" key="2">
    <source>
        <dbReference type="Pfam" id="PF08279"/>
    </source>
</evidence>
<feature type="domain" description="3H" evidence="1">
    <location>
        <begin position="74"/>
        <end position="170"/>
    </location>
</feature>
<sequence length="175" mass="19056">MNAAERRTKIIELLAASDRPMSATALAARCGVSRQIIVGDVALLRAGGVAVMATPRGYILENAASAPAYAERRIVAHHDDDRLREELYTIVDLGGAAIDVTVEHSIYGQITAPLHIFSRYDADAFCNKLEHSKARPLCDLTGGIHLHTVRAPDEKTLDRVIAGLKEKGFLLEEEN</sequence>
<dbReference type="PANTHER" id="PTHR40068">
    <property type="entry name" value="TRANSCRIPTION REPRESSOR NIAR-RELATED"/>
    <property type="match status" value="1"/>
</dbReference>
<protein>
    <submittedName>
        <fullName evidence="3">Transcription repressor NadR</fullName>
    </submittedName>
</protein>
<dbReference type="InterPro" id="IPR035922">
    <property type="entry name" value="3H_dom_sf"/>
</dbReference>
<dbReference type="Proteomes" id="UP000641741">
    <property type="component" value="Unassembled WGS sequence"/>
</dbReference>
<gene>
    <name evidence="3" type="ORF">H8S02_04580</name>
</gene>
<dbReference type="SUPFAM" id="SSF46785">
    <property type="entry name" value="Winged helix' DNA-binding domain"/>
    <property type="match status" value="1"/>
</dbReference>
<dbReference type="Pfam" id="PF02829">
    <property type="entry name" value="3H"/>
    <property type="match status" value="1"/>
</dbReference>
<dbReference type="SUPFAM" id="SSF75500">
    <property type="entry name" value="Putative transcriptional regulator TM1602, C-terminal domain"/>
    <property type="match status" value="1"/>
</dbReference>
<dbReference type="PIRSF" id="PIRSF037847">
    <property type="entry name" value="NiaR"/>
    <property type="match status" value="1"/>
</dbReference>
<evidence type="ECO:0000259" key="1">
    <source>
        <dbReference type="Pfam" id="PF02829"/>
    </source>
</evidence>
<dbReference type="InterPro" id="IPR026043">
    <property type="entry name" value="NadR"/>
</dbReference>
<accession>A0ABR7GLN1</accession>
<dbReference type="InterPro" id="IPR013196">
    <property type="entry name" value="HTH_11"/>
</dbReference>
<dbReference type="InterPro" id="IPR036388">
    <property type="entry name" value="WH-like_DNA-bd_sf"/>
</dbReference>
<feature type="domain" description="Helix-turn-helix type 11" evidence="2">
    <location>
        <begin position="6"/>
        <end position="59"/>
    </location>
</feature>
<evidence type="ECO:0000313" key="4">
    <source>
        <dbReference type="Proteomes" id="UP000641741"/>
    </source>
</evidence>
<reference evidence="3 4" key="1">
    <citation type="submission" date="2020-08" db="EMBL/GenBank/DDBJ databases">
        <title>Genome public.</title>
        <authorList>
            <person name="Liu C."/>
            <person name="Sun Q."/>
        </authorList>
    </citation>
    <scope>NUCLEOTIDE SEQUENCE [LARGE SCALE GENOMIC DNA]</scope>
    <source>
        <strain evidence="3 4">M2</strain>
    </source>
</reference>
<evidence type="ECO:0000313" key="3">
    <source>
        <dbReference type="EMBL" id="MBC5695220.1"/>
    </source>
</evidence>
<dbReference type="Gene3D" id="3.30.1340.20">
    <property type="entry name" value="3H domain"/>
    <property type="match status" value="1"/>
</dbReference>
<dbReference type="InterPro" id="IPR036390">
    <property type="entry name" value="WH_DNA-bd_sf"/>
</dbReference>
<name>A0ABR7GLN1_9FIRM</name>
<dbReference type="Gene3D" id="1.10.10.10">
    <property type="entry name" value="Winged helix-like DNA-binding domain superfamily/Winged helix DNA-binding domain"/>
    <property type="match status" value="1"/>
</dbReference>
<organism evidence="3 4">
    <name type="scientific">Agathobaculum hominis</name>
    <dbReference type="NCBI Taxonomy" id="2763014"/>
    <lineage>
        <taxon>Bacteria</taxon>
        <taxon>Bacillati</taxon>
        <taxon>Bacillota</taxon>
        <taxon>Clostridia</taxon>
        <taxon>Eubacteriales</taxon>
        <taxon>Butyricicoccaceae</taxon>
        <taxon>Agathobaculum</taxon>
    </lineage>
</organism>
<dbReference type="InterPro" id="IPR004173">
    <property type="entry name" value="3H_domain"/>
</dbReference>
<comment type="caution">
    <text evidence="3">The sequence shown here is derived from an EMBL/GenBank/DDBJ whole genome shotgun (WGS) entry which is preliminary data.</text>
</comment>
<dbReference type="EMBL" id="JACOPK010000003">
    <property type="protein sequence ID" value="MBC5695220.1"/>
    <property type="molecule type" value="Genomic_DNA"/>
</dbReference>
<keyword evidence="4" id="KW-1185">Reference proteome</keyword>
<dbReference type="RefSeq" id="WP_186969497.1">
    <property type="nucleotide sequence ID" value="NZ_JACOPK010000003.1"/>
</dbReference>
<dbReference type="PANTHER" id="PTHR40068:SF1">
    <property type="entry name" value="TRANSCRIPTION REPRESSOR NIAR-RELATED"/>
    <property type="match status" value="1"/>
</dbReference>
<dbReference type="Pfam" id="PF08279">
    <property type="entry name" value="HTH_11"/>
    <property type="match status" value="1"/>
</dbReference>
<proteinExistence type="predicted"/>